<accession>A0A5P9QDP3</accession>
<dbReference type="GO" id="GO:0051537">
    <property type="term" value="F:2 iron, 2 sulfur cluster binding"/>
    <property type="evidence" value="ECO:0007669"/>
    <property type="project" value="UniProtKB-KW"/>
</dbReference>
<evidence type="ECO:0000256" key="5">
    <source>
        <dbReference type="ARBA" id="ARBA00023002"/>
    </source>
</evidence>
<name>A0A5P9QDP3_9MICO</name>
<dbReference type="InterPro" id="IPR017927">
    <property type="entry name" value="FAD-bd_FR_type"/>
</dbReference>
<keyword evidence="3" id="KW-0001">2Fe-2S</keyword>
<dbReference type="GO" id="GO:0051213">
    <property type="term" value="F:dioxygenase activity"/>
    <property type="evidence" value="ECO:0007669"/>
    <property type="project" value="UniProtKB-KW"/>
</dbReference>
<dbReference type="PROSITE" id="PS51384">
    <property type="entry name" value="FAD_FR"/>
    <property type="match status" value="1"/>
</dbReference>
<dbReference type="Gene3D" id="2.40.30.10">
    <property type="entry name" value="Translation factors"/>
    <property type="match status" value="1"/>
</dbReference>
<evidence type="ECO:0000256" key="1">
    <source>
        <dbReference type="ARBA" id="ARBA00001974"/>
    </source>
</evidence>
<gene>
    <name evidence="10" type="ORF">KDY119_03116</name>
</gene>
<keyword evidence="11" id="KW-1185">Reference proteome</keyword>
<evidence type="ECO:0000256" key="6">
    <source>
        <dbReference type="ARBA" id="ARBA00023004"/>
    </source>
</evidence>
<dbReference type="Gene3D" id="3.40.50.80">
    <property type="entry name" value="Nucleotide-binding domain of ferredoxin-NADP reductase (FNR) module"/>
    <property type="match status" value="1"/>
</dbReference>
<evidence type="ECO:0000313" key="11">
    <source>
        <dbReference type="Proteomes" id="UP000326702"/>
    </source>
</evidence>
<evidence type="ECO:0000313" key="10">
    <source>
        <dbReference type="EMBL" id="QFU99584.1"/>
    </source>
</evidence>
<dbReference type="InterPro" id="IPR006058">
    <property type="entry name" value="2Fe2S_fd_BS"/>
</dbReference>
<evidence type="ECO:0000259" key="9">
    <source>
        <dbReference type="PROSITE" id="PS51384"/>
    </source>
</evidence>
<comment type="cofactor">
    <cofactor evidence="1">
        <name>FAD</name>
        <dbReference type="ChEBI" id="CHEBI:57692"/>
    </cofactor>
</comment>
<dbReference type="GO" id="GO:0046872">
    <property type="term" value="F:metal ion binding"/>
    <property type="evidence" value="ECO:0007669"/>
    <property type="project" value="UniProtKB-KW"/>
</dbReference>
<dbReference type="Pfam" id="PF00175">
    <property type="entry name" value="NAD_binding_1"/>
    <property type="match status" value="1"/>
</dbReference>
<feature type="domain" description="2Fe-2S ferredoxin-type" evidence="8">
    <location>
        <begin position="249"/>
        <end position="336"/>
    </location>
</feature>
<keyword evidence="2" id="KW-0285">Flavoprotein</keyword>
<dbReference type="Gene3D" id="3.10.20.30">
    <property type="match status" value="1"/>
</dbReference>
<dbReference type="InterPro" id="IPR036010">
    <property type="entry name" value="2Fe-2S_ferredoxin-like_sf"/>
</dbReference>
<dbReference type="EMBL" id="CP045529">
    <property type="protein sequence ID" value="QFU99584.1"/>
    <property type="molecule type" value="Genomic_DNA"/>
</dbReference>
<keyword evidence="7" id="KW-0411">Iron-sulfur</keyword>
<dbReference type="KEGG" id="lxl:KDY119_03116"/>
<evidence type="ECO:0000256" key="7">
    <source>
        <dbReference type="ARBA" id="ARBA00023014"/>
    </source>
</evidence>
<dbReference type="InterPro" id="IPR039261">
    <property type="entry name" value="FNR_nucleotide-bd"/>
</dbReference>
<dbReference type="PROSITE" id="PS51085">
    <property type="entry name" value="2FE2S_FER_2"/>
    <property type="match status" value="1"/>
</dbReference>
<keyword evidence="10" id="KW-0223">Dioxygenase</keyword>
<evidence type="ECO:0000256" key="2">
    <source>
        <dbReference type="ARBA" id="ARBA00022630"/>
    </source>
</evidence>
<dbReference type="OrthoDB" id="502624at2"/>
<dbReference type="SUPFAM" id="SSF54292">
    <property type="entry name" value="2Fe-2S ferredoxin-like"/>
    <property type="match status" value="1"/>
</dbReference>
<sequence length="336" mass="34686">MNPTAPDTTRRVVVVAKESLADDVVALTLASVDGSPLPAPEPGAHVDLTLPGAHGGGGHAEGGVLERQYSLCGAPDARTWTVAVLREPAGRGGSAWVHDTLAVGHELTARGPRNHFVFDAGSPAVLVAGGIGITPLLPMIAAAEAAGTDWVLHYAGASRARMAFADELAAKHPGRVVLHVADEGGRADLDALLGDPAAFPAGAQVYCCGPARLMAGVEDAVRAWPRGSLHLERFEPKDAAADPDADVAFEVELELSGTTVAVPADRTILECVEDAGVLVLSSCREGTCGTCETPIVSGEADHRDSVLTPDEQAENRTMMLCVSRAAAGCPRLVLEL</sequence>
<dbReference type="InterPro" id="IPR050415">
    <property type="entry name" value="MRET"/>
</dbReference>
<dbReference type="InterPro" id="IPR001041">
    <property type="entry name" value="2Fe-2S_ferredoxin-type"/>
</dbReference>
<feature type="domain" description="FAD-binding FR-type" evidence="9">
    <location>
        <begin position="7"/>
        <end position="119"/>
    </location>
</feature>
<evidence type="ECO:0000259" key="8">
    <source>
        <dbReference type="PROSITE" id="PS51085"/>
    </source>
</evidence>
<keyword evidence="5" id="KW-0560">Oxidoreductase</keyword>
<protein>
    <submittedName>
        <fullName evidence="10">Phenoxybenzoate dioxygenase subunit beta</fullName>
    </submittedName>
</protein>
<dbReference type="PROSITE" id="PS00197">
    <property type="entry name" value="2FE2S_FER_1"/>
    <property type="match status" value="1"/>
</dbReference>
<dbReference type="PRINTS" id="PR00409">
    <property type="entry name" value="PHDIOXRDTASE"/>
</dbReference>
<dbReference type="InterPro" id="IPR017938">
    <property type="entry name" value="Riboflavin_synthase-like_b-brl"/>
</dbReference>
<keyword evidence="4" id="KW-0479">Metal-binding</keyword>
<dbReference type="CDD" id="cd06185">
    <property type="entry name" value="PDR_like"/>
    <property type="match status" value="1"/>
</dbReference>
<dbReference type="Proteomes" id="UP000326702">
    <property type="component" value="Chromosome"/>
</dbReference>
<dbReference type="Pfam" id="PF00111">
    <property type="entry name" value="Fer2"/>
    <property type="match status" value="1"/>
</dbReference>
<dbReference type="PANTHER" id="PTHR47354">
    <property type="entry name" value="NADH OXIDOREDUCTASE HCR"/>
    <property type="match status" value="1"/>
</dbReference>
<keyword evidence="6" id="KW-0408">Iron</keyword>
<reference evidence="10 11" key="1">
    <citation type="submission" date="2019-10" db="EMBL/GenBank/DDBJ databases">
        <title>Genome sequence of Luteimicrobium xylanilyticum HY-24.</title>
        <authorList>
            <person name="Kim D.Y."/>
            <person name="Park H.-Y."/>
        </authorList>
    </citation>
    <scope>NUCLEOTIDE SEQUENCE [LARGE SCALE GENOMIC DNA]</scope>
    <source>
        <strain evidence="10 11">HY-24</strain>
    </source>
</reference>
<dbReference type="SUPFAM" id="SSF52343">
    <property type="entry name" value="Ferredoxin reductase-like, C-terminal NADP-linked domain"/>
    <property type="match status" value="1"/>
</dbReference>
<dbReference type="RefSeq" id="WP_036947454.1">
    <property type="nucleotide sequence ID" value="NZ_BAABIH010000016.1"/>
</dbReference>
<dbReference type="PANTHER" id="PTHR47354:SF1">
    <property type="entry name" value="CARNITINE MONOOXYGENASE REDUCTASE SUBUNIT"/>
    <property type="match status" value="1"/>
</dbReference>
<dbReference type="AlphaFoldDB" id="A0A5P9QDP3"/>
<dbReference type="SUPFAM" id="SSF63380">
    <property type="entry name" value="Riboflavin synthase domain-like"/>
    <property type="match status" value="1"/>
</dbReference>
<organism evidence="10 11">
    <name type="scientific">Luteimicrobium xylanilyticum</name>
    <dbReference type="NCBI Taxonomy" id="1133546"/>
    <lineage>
        <taxon>Bacteria</taxon>
        <taxon>Bacillati</taxon>
        <taxon>Actinomycetota</taxon>
        <taxon>Actinomycetes</taxon>
        <taxon>Micrococcales</taxon>
        <taxon>Luteimicrobium</taxon>
    </lineage>
</organism>
<dbReference type="CDD" id="cd00207">
    <property type="entry name" value="fer2"/>
    <property type="match status" value="1"/>
</dbReference>
<evidence type="ECO:0000256" key="3">
    <source>
        <dbReference type="ARBA" id="ARBA00022714"/>
    </source>
</evidence>
<dbReference type="InterPro" id="IPR001433">
    <property type="entry name" value="OxRdtase_FAD/NAD-bd"/>
</dbReference>
<proteinExistence type="predicted"/>
<dbReference type="InterPro" id="IPR012675">
    <property type="entry name" value="Beta-grasp_dom_sf"/>
</dbReference>
<evidence type="ECO:0000256" key="4">
    <source>
        <dbReference type="ARBA" id="ARBA00022723"/>
    </source>
</evidence>